<comment type="caution">
    <text evidence="3">The sequence shown here is derived from an EMBL/GenBank/DDBJ whole genome shotgun (WGS) entry which is preliminary data.</text>
</comment>
<accession>A0AAN7PE03</accession>
<proteinExistence type="predicted"/>
<evidence type="ECO:0000313" key="4">
    <source>
        <dbReference type="Proteomes" id="UP001353858"/>
    </source>
</evidence>
<gene>
    <name evidence="3" type="ORF">RN001_006708</name>
</gene>
<keyword evidence="4" id="KW-1185">Reference proteome</keyword>
<sequence length="827" mass="93840">MSRRALSHAELLKEFEDLQQYESDCELPSNNNSTDEDSDFVIDVTESQKSSSNSDETTSPLSTLTRRNSITDIASTSSCVQPIRSFRGTSRGTSKGRRSRGNCGRKLDDDKYTLGAESERVEETGSDATIWKILDTNQTFAEDIIESTDNGNASQNITDMSQSFQSCSTSKLSFCDGLYDITTGLATPYDIENMEADDSYLSQEISSNVEEGTSINESVTNDNRECRPVEESEIIVQNDNTNSEIQFNNKSGNSVQNEENVDRPKRMIQISDFQYETYLKFMENTSIAFRESMSYQGSYIPKKWKELAQTLNSCDVGPNLTASEWYNHLSDWRGFSRRRTKNLIRNRKKFEGDIGQEETTSTLEERDLAVRGHMAVTETPNVSVVGGLQCQPIEIKDIDLPINHHNDSEILETVPVSTAKPEVVDSFSNTVLNTNCVTPPSTSEELRKKGKIIENGSQTVRNTGPELLERYQNNVTPRKKTAPLEKNKIILEKVRLQFEIAKFKFENPGFDFDESLVTLVILESFEHPGKFILLMLEFFEHPVKHLHSPLQQLKISTHHWLEKSYDDAFLDECDHNDESDIDSEHNDNQSEHDTNSELGSDINNKPEDRDDSDDQSDAVENGDPLETHFYGKNNFKWSAELEHTKTRTKRHNIVLELSGLRGHNYPTTAEGQEFSWTRNSTLLLIANYEKLATNFRNPKTKKKDLWVQTKLNFAEYGHIVTEEILDRKCRNLKKTFTSIKDNIKRTGRGQISWEHFYAFDAIYKEDRTINVPKTISSVLQARRSATPEPVAVASAGTSQTPITAPIEVSPRTSRSLQNSVSCRNKAV</sequence>
<dbReference type="EMBL" id="JARPUR010000002">
    <property type="protein sequence ID" value="KAK4883389.1"/>
    <property type="molecule type" value="Genomic_DNA"/>
</dbReference>
<feature type="region of interest" description="Disordered" evidence="1">
    <location>
        <begin position="45"/>
        <end position="67"/>
    </location>
</feature>
<feature type="compositionally biased region" description="Basic and acidic residues" evidence="1">
    <location>
        <begin position="575"/>
        <end position="595"/>
    </location>
</feature>
<dbReference type="AlphaFoldDB" id="A0AAN7PE03"/>
<name>A0AAN7PE03_9COLE</name>
<dbReference type="Gene3D" id="1.10.10.60">
    <property type="entry name" value="Homeodomain-like"/>
    <property type="match status" value="1"/>
</dbReference>
<feature type="domain" description="Myb/SANT-like DNA-binding" evidence="2">
    <location>
        <begin position="675"/>
        <end position="762"/>
    </location>
</feature>
<dbReference type="InterPro" id="IPR044822">
    <property type="entry name" value="Myb_DNA-bind_4"/>
</dbReference>
<protein>
    <recommendedName>
        <fullName evidence="2">Myb/SANT-like DNA-binding domain-containing protein</fullName>
    </recommendedName>
</protein>
<feature type="region of interest" description="Disordered" evidence="1">
    <location>
        <begin position="84"/>
        <end position="106"/>
    </location>
</feature>
<evidence type="ECO:0000256" key="1">
    <source>
        <dbReference type="SAM" id="MobiDB-lite"/>
    </source>
</evidence>
<evidence type="ECO:0000259" key="2">
    <source>
        <dbReference type="Pfam" id="PF13837"/>
    </source>
</evidence>
<feature type="compositionally biased region" description="Low complexity" evidence="1">
    <location>
        <begin position="84"/>
        <end position="93"/>
    </location>
</feature>
<organism evidence="3 4">
    <name type="scientific">Aquatica leii</name>
    <dbReference type="NCBI Taxonomy" id="1421715"/>
    <lineage>
        <taxon>Eukaryota</taxon>
        <taxon>Metazoa</taxon>
        <taxon>Ecdysozoa</taxon>
        <taxon>Arthropoda</taxon>
        <taxon>Hexapoda</taxon>
        <taxon>Insecta</taxon>
        <taxon>Pterygota</taxon>
        <taxon>Neoptera</taxon>
        <taxon>Endopterygota</taxon>
        <taxon>Coleoptera</taxon>
        <taxon>Polyphaga</taxon>
        <taxon>Elateriformia</taxon>
        <taxon>Elateroidea</taxon>
        <taxon>Lampyridae</taxon>
        <taxon>Luciolinae</taxon>
        <taxon>Aquatica</taxon>
    </lineage>
</organism>
<evidence type="ECO:0000313" key="3">
    <source>
        <dbReference type="EMBL" id="KAK4883389.1"/>
    </source>
</evidence>
<dbReference type="Proteomes" id="UP001353858">
    <property type="component" value="Unassembled WGS sequence"/>
</dbReference>
<reference evidence="4" key="1">
    <citation type="submission" date="2023-01" db="EMBL/GenBank/DDBJ databases">
        <title>Key to firefly adult light organ development and bioluminescence: homeobox transcription factors regulate luciferase expression and transportation to peroxisome.</title>
        <authorList>
            <person name="Fu X."/>
        </authorList>
    </citation>
    <scope>NUCLEOTIDE SEQUENCE [LARGE SCALE GENOMIC DNA]</scope>
</reference>
<feature type="region of interest" description="Disordered" evidence="1">
    <location>
        <begin position="575"/>
        <end position="627"/>
    </location>
</feature>
<dbReference type="Pfam" id="PF13837">
    <property type="entry name" value="Myb_DNA-bind_4"/>
    <property type="match status" value="1"/>
</dbReference>